<accession>A0A7D9J9X3</accession>
<feature type="compositionally biased region" description="Basic and acidic residues" evidence="1">
    <location>
        <begin position="119"/>
        <end position="128"/>
    </location>
</feature>
<dbReference type="AlphaFoldDB" id="A0A7D9J9X3"/>
<feature type="compositionally biased region" description="Low complexity" evidence="1">
    <location>
        <begin position="104"/>
        <end position="116"/>
    </location>
</feature>
<feature type="compositionally biased region" description="Polar residues" evidence="1">
    <location>
        <begin position="35"/>
        <end position="51"/>
    </location>
</feature>
<evidence type="ECO:0000313" key="3">
    <source>
        <dbReference type="Proteomes" id="UP001152795"/>
    </source>
</evidence>
<keyword evidence="3" id="KW-1185">Reference proteome</keyword>
<dbReference type="EMBL" id="CACRXK020013260">
    <property type="protein sequence ID" value="CAB4024828.1"/>
    <property type="molecule type" value="Genomic_DNA"/>
</dbReference>
<reference evidence="2" key="1">
    <citation type="submission" date="2020-04" db="EMBL/GenBank/DDBJ databases">
        <authorList>
            <person name="Alioto T."/>
            <person name="Alioto T."/>
            <person name="Gomez Garrido J."/>
        </authorList>
    </citation>
    <scope>NUCLEOTIDE SEQUENCE</scope>
    <source>
        <strain evidence="2">A484AB</strain>
    </source>
</reference>
<evidence type="ECO:0000313" key="2">
    <source>
        <dbReference type="EMBL" id="CAB4024828.1"/>
    </source>
</evidence>
<protein>
    <submittedName>
        <fullName evidence="2">Uncharacterized protein</fullName>
    </submittedName>
</protein>
<name>A0A7D9J9X3_PARCT</name>
<gene>
    <name evidence="2" type="ORF">PACLA_8A023855</name>
</gene>
<sequence>MYKLCLEAAVVHDSKDLPSLSESSEEDVTSDPSDKQSINQGHGQCSKSSNEQKCHPSIFKNIYSSDEGSSNDEPDWASVTPVEEMDTTNQDGVGDQEDRDLVGENNENPPLNSNNERILSSRESKDET</sequence>
<organism evidence="2 3">
    <name type="scientific">Paramuricea clavata</name>
    <name type="common">Red gorgonian</name>
    <name type="synonym">Violescent sea-whip</name>
    <dbReference type="NCBI Taxonomy" id="317549"/>
    <lineage>
        <taxon>Eukaryota</taxon>
        <taxon>Metazoa</taxon>
        <taxon>Cnidaria</taxon>
        <taxon>Anthozoa</taxon>
        <taxon>Octocorallia</taxon>
        <taxon>Malacalcyonacea</taxon>
        <taxon>Plexauridae</taxon>
        <taxon>Paramuricea</taxon>
    </lineage>
</organism>
<dbReference type="Proteomes" id="UP001152795">
    <property type="component" value="Unassembled WGS sequence"/>
</dbReference>
<comment type="caution">
    <text evidence="2">The sequence shown here is derived from an EMBL/GenBank/DDBJ whole genome shotgun (WGS) entry which is preliminary data.</text>
</comment>
<proteinExistence type="predicted"/>
<evidence type="ECO:0000256" key="1">
    <source>
        <dbReference type="SAM" id="MobiDB-lite"/>
    </source>
</evidence>
<feature type="region of interest" description="Disordered" evidence="1">
    <location>
        <begin position="13"/>
        <end position="128"/>
    </location>
</feature>